<dbReference type="AlphaFoldDB" id="D5EKH4"/>
<dbReference type="InterPro" id="IPR003468">
    <property type="entry name" value="Cyt_c_oxidase_monohaem-su/FixO"/>
</dbReference>
<accession>D5EKH4</accession>
<evidence type="ECO:0000256" key="4">
    <source>
        <dbReference type="PROSITE-ProRule" id="PRU00433"/>
    </source>
</evidence>
<dbReference type="Gene3D" id="1.10.760.10">
    <property type="entry name" value="Cytochrome c-like domain"/>
    <property type="match status" value="1"/>
</dbReference>
<dbReference type="SUPFAM" id="SSF46626">
    <property type="entry name" value="Cytochrome c"/>
    <property type="match status" value="1"/>
</dbReference>
<evidence type="ECO:0000313" key="6">
    <source>
        <dbReference type="EMBL" id="ADE53055.1"/>
    </source>
</evidence>
<dbReference type="PROSITE" id="PS51007">
    <property type="entry name" value="CYTC"/>
    <property type="match status" value="1"/>
</dbReference>
<gene>
    <name evidence="6" type="ordered locus">Caka_0026</name>
</gene>
<organism evidence="6 7">
    <name type="scientific">Coraliomargarita akajimensis (strain DSM 45221 / IAM 15411 / JCM 23193 / KCTC 12865 / 04OKA010-24)</name>
    <dbReference type="NCBI Taxonomy" id="583355"/>
    <lineage>
        <taxon>Bacteria</taxon>
        <taxon>Pseudomonadati</taxon>
        <taxon>Verrucomicrobiota</taxon>
        <taxon>Opitutia</taxon>
        <taxon>Puniceicoccales</taxon>
        <taxon>Coraliomargaritaceae</taxon>
        <taxon>Coraliomargarita</taxon>
    </lineage>
</organism>
<sequence length="219" mass="24289">MKNFALLFFGIIFTIAFSFTGIVLSSHVQFGGLKQTTSELDENGQMMEGETLYPLKEGGLALQGKQVYIEMGCIYCHSQQVRRQGFGADIDRSWGVRATVARDYILQDRVLLGTMRTGPDLAHVGGRFAGDGGREWHHQHLYNPQITSKGSNMPPFAFLYEVRAIEGERSPNAVKIADDSPYGPGPGYEVIPTRRAEALVEYLLSLKVDYSLPEAPILD</sequence>
<keyword evidence="3 4" id="KW-0408">Iron</keyword>
<evidence type="ECO:0000259" key="5">
    <source>
        <dbReference type="PROSITE" id="PS51007"/>
    </source>
</evidence>
<dbReference type="eggNOG" id="COG2993">
    <property type="taxonomic scope" value="Bacteria"/>
</dbReference>
<keyword evidence="2 4" id="KW-0479">Metal-binding</keyword>
<dbReference type="InterPro" id="IPR009056">
    <property type="entry name" value="Cyt_c-like_dom"/>
</dbReference>
<dbReference type="HOGENOM" id="CLU_050647_2_0_0"/>
<evidence type="ECO:0000256" key="2">
    <source>
        <dbReference type="ARBA" id="ARBA00022723"/>
    </source>
</evidence>
<feature type="domain" description="Cytochrome c" evidence="5">
    <location>
        <begin position="59"/>
        <end position="207"/>
    </location>
</feature>
<name>D5EKH4_CORAD</name>
<keyword evidence="7" id="KW-1185">Reference proteome</keyword>
<evidence type="ECO:0000256" key="1">
    <source>
        <dbReference type="ARBA" id="ARBA00022617"/>
    </source>
</evidence>
<evidence type="ECO:0000256" key="3">
    <source>
        <dbReference type="ARBA" id="ARBA00023004"/>
    </source>
</evidence>
<dbReference type="Proteomes" id="UP000000925">
    <property type="component" value="Chromosome"/>
</dbReference>
<dbReference type="Pfam" id="PF02433">
    <property type="entry name" value="FixO"/>
    <property type="match status" value="1"/>
</dbReference>
<dbReference type="GO" id="GO:0046872">
    <property type="term" value="F:metal ion binding"/>
    <property type="evidence" value="ECO:0007669"/>
    <property type="project" value="UniProtKB-KW"/>
</dbReference>
<dbReference type="EMBL" id="CP001998">
    <property type="protein sequence ID" value="ADE53055.1"/>
    <property type="molecule type" value="Genomic_DNA"/>
</dbReference>
<dbReference type="STRING" id="583355.Caka_0026"/>
<dbReference type="RefSeq" id="WP_013041781.1">
    <property type="nucleotide sequence ID" value="NC_014008.1"/>
</dbReference>
<evidence type="ECO:0000313" key="7">
    <source>
        <dbReference type="Proteomes" id="UP000000925"/>
    </source>
</evidence>
<reference evidence="6 7" key="1">
    <citation type="journal article" date="2010" name="Stand. Genomic Sci.">
        <title>Complete genome sequence of Coraliomargarita akajimensis type strain (04OKA010-24).</title>
        <authorList>
            <person name="Mavromatis K."/>
            <person name="Abt B."/>
            <person name="Brambilla E."/>
            <person name="Lapidus A."/>
            <person name="Copeland A."/>
            <person name="Deshpande S."/>
            <person name="Nolan M."/>
            <person name="Lucas S."/>
            <person name="Tice H."/>
            <person name="Cheng J.F."/>
            <person name="Han C."/>
            <person name="Detter J.C."/>
            <person name="Woyke T."/>
            <person name="Goodwin L."/>
            <person name="Pitluck S."/>
            <person name="Held B."/>
            <person name="Brettin T."/>
            <person name="Tapia R."/>
            <person name="Ivanova N."/>
            <person name="Mikhailova N."/>
            <person name="Pati A."/>
            <person name="Liolios K."/>
            <person name="Chen A."/>
            <person name="Palaniappan K."/>
            <person name="Land M."/>
            <person name="Hauser L."/>
            <person name="Chang Y.J."/>
            <person name="Jeffries C.D."/>
            <person name="Rohde M."/>
            <person name="Goker M."/>
            <person name="Bristow J."/>
            <person name="Eisen J.A."/>
            <person name="Markowitz V."/>
            <person name="Hugenholtz P."/>
            <person name="Klenk H.P."/>
            <person name="Kyrpides N.C."/>
        </authorList>
    </citation>
    <scope>NUCLEOTIDE SEQUENCE [LARGE SCALE GENOMIC DNA]</scope>
    <source>
        <strain evidence="7">DSM 45221 / IAM 15411 / JCM 23193 / KCTC 12865</strain>
    </source>
</reference>
<dbReference type="InterPro" id="IPR036909">
    <property type="entry name" value="Cyt_c-like_dom_sf"/>
</dbReference>
<dbReference type="GO" id="GO:0009055">
    <property type="term" value="F:electron transfer activity"/>
    <property type="evidence" value="ECO:0007669"/>
    <property type="project" value="InterPro"/>
</dbReference>
<keyword evidence="1 4" id="KW-0349">Heme</keyword>
<dbReference type="OrthoDB" id="9811395at2"/>
<dbReference type="GO" id="GO:0020037">
    <property type="term" value="F:heme binding"/>
    <property type="evidence" value="ECO:0007669"/>
    <property type="project" value="InterPro"/>
</dbReference>
<dbReference type="KEGG" id="caa:Caka_0026"/>
<proteinExistence type="predicted"/>
<protein>
    <submittedName>
        <fullName evidence="6">Cytochrome C oxidase mono-heme subunit/FixO</fullName>
    </submittedName>
</protein>